<organism evidence="2 3">
    <name type="scientific">Allacma fusca</name>
    <dbReference type="NCBI Taxonomy" id="39272"/>
    <lineage>
        <taxon>Eukaryota</taxon>
        <taxon>Metazoa</taxon>
        <taxon>Ecdysozoa</taxon>
        <taxon>Arthropoda</taxon>
        <taxon>Hexapoda</taxon>
        <taxon>Collembola</taxon>
        <taxon>Symphypleona</taxon>
        <taxon>Sminthuridae</taxon>
        <taxon>Allacma</taxon>
    </lineage>
</organism>
<evidence type="ECO:0000313" key="2">
    <source>
        <dbReference type="EMBL" id="CAG7835416.1"/>
    </source>
</evidence>
<dbReference type="EMBL" id="CAJVCH010570618">
    <property type="protein sequence ID" value="CAG7835416.1"/>
    <property type="molecule type" value="Genomic_DNA"/>
</dbReference>
<keyword evidence="1" id="KW-0732">Signal</keyword>
<comment type="caution">
    <text evidence="2">The sequence shown here is derived from an EMBL/GenBank/DDBJ whole genome shotgun (WGS) entry which is preliminary data.</text>
</comment>
<feature type="signal peptide" evidence="1">
    <location>
        <begin position="1"/>
        <end position="18"/>
    </location>
</feature>
<keyword evidence="3" id="KW-1185">Reference proteome</keyword>
<proteinExistence type="predicted"/>
<name>A0A8J2M983_9HEXA</name>
<sequence>MCTIILVLFVTLDMATSAIEPVVGGWNPVQKKPAGKTPLGKFEKPTLKPTRVKKSKHQGYWPHGYDQIQIESNPKQALEVKAGLPVRYIQTGYDLTTLLAVSLVSAFFGAITYSVVESRGLRSMASPFSFLNLIDQETIVRALSSIVEKYENPEGSATTVAKTFDPKYTFPTFGSNSTRNARITRETTMPSTGYVLKWYLAYKKDPVDLKCLQKLVCESLATSTCAARSINSPFGSSIINGVKYFFGNAGDVADLITETVKNPEICNKNMFANYCNTENNSQPPHQPTHPIPAFNMSSITPRVTHFYHGSLKNNTRYFFNV</sequence>
<dbReference type="Proteomes" id="UP000708208">
    <property type="component" value="Unassembled WGS sequence"/>
</dbReference>
<gene>
    <name evidence="2" type="ORF">AFUS01_LOCUS44785</name>
</gene>
<reference evidence="2" key="1">
    <citation type="submission" date="2021-06" db="EMBL/GenBank/DDBJ databases">
        <authorList>
            <person name="Hodson N. C."/>
            <person name="Mongue J. A."/>
            <person name="Jaron S. K."/>
        </authorList>
    </citation>
    <scope>NUCLEOTIDE SEQUENCE</scope>
</reference>
<dbReference type="AlphaFoldDB" id="A0A8J2M983"/>
<evidence type="ECO:0000313" key="3">
    <source>
        <dbReference type="Proteomes" id="UP000708208"/>
    </source>
</evidence>
<protein>
    <submittedName>
        <fullName evidence="2">Uncharacterized protein</fullName>
    </submittedName>
</protein>
<accession>A0A8J2M983</accession>
<feature type="chain" id="PRO_5035286806" evidence="1">
    <location>
        <begin position="19"/>
        <end position="321"/>
    </location>
</feature>
<evidence type="ECO:0000256" key="1">
    <source>
        <dbReference type="SAM" id="SignalP"/>
    </source>
</evidence>